<accession>A0A542DJC8</accession>
<sequence length="57" mass="6230">MNAEYFSGFGEQPRRGKQSPWRPEGDPRGTFTAAANRELAVVVDIPAPRASPENRSG</sequence>
<reference evidence="2 3" key="1">
    <citation type="submission" date="2019-06" db="EMBL/GenBank/DDBJ databases">
        <title>Sequencing the genomes of 1000 actinobacteria strains.</title>
        <authorList>
            <person name="Klenk H.-P."/>
        </authorList>
    </citation>
    <scope>NUCLEOTIDE SEQUENCE [LARGE SCALE GENOMIC DNA]</scope>
    <source>
        <strain evidence="2 3">DSM 45679</strain>
    </source>
</reference>
<evidence type="ECO:0000313" key="2">
    <source>
        <dbReference type="EMBL" id="TQJ03065.1"/>
    </source>
</evidence>
<dbReference type="Proteomes" id="UP000320876">
    <property type="component" value="Unassembled WGS sequence"/>
</dbReference>
<comment type="caution">
    <text evidence="2">The sequence shown here is derived from an EMBL/GenBank/DDBJ whole genome shotgun (WGS) entry which is preliminary data.</text>
</comment>
<proteinExistence type="predicted"/>
<evidence type="ECO:0000313" key="3">
    <source>
        <dbReference type="Proteomes" id="UP000320876"/>
    </source>
</evidence>
<dbReference type="AlphaFoldDB" id="A0A542DJC8"/>
<organism evidence="2 3">
    <name type="scientific">Amycolatopsis cihanbeyliensis</name>
    <dbReference type="NCBI Taxonomy" id="1128664"/>
    <lineage>
        <taxon>Bacteria</taxon>
        <taxon>Bacillati</taxon>
        <taxon>Actinomycetota</taxon>
        <taxon>Actinomycetes</taxon>
        <taxon>Pseudonocardiales</taxon>
        <taxon>Pseudonocardiaceae</taxon>
        <taxon>Amycolatopsis</taxon>
    </lineage>
</organism>
<dbReference type="RefSeq" id="WP_170220807.1">
    <property type="nucleotide sequence ID" value="NZ_VFML01000001.1"/>
</dbReference>
<feature type="region of interest" description="Disordered" evidence="1">
    <location>
        <begin position="1"/>
        <end position="34"/>
    </location>
</feature>
<evidence type="ECO:0000256" key="1">
    <source>
        <dbReference type="SAM" id="MobiDB-lite"/>
    </source>
</evidence>
<gene>
    <name evidence="2" type="ORF">FB471_2815</name>
</gene>
<keyword evidence="3" id="KW-1185">Reference proteome</keyword>
<name>A0A542DJC8_AMYCI</name>
<protein>
    <submittedName>
        <fullName evidence="2">Uncharacterized protein</fullName>
    </submittedName>
</protein>
<dbReference type="EMBL" id="VFML01000001">
    <property type="protein sequence ID" value="TQJ03065.1"/>
    <property type="molecule type" value="Genomic_DNA"/>
</dbReference>